<protein>
    <submittedName>
        <fullName evidence="1">Uncharacterized protein</fullName>
    </submittedName>
</protein>
<reference evidence="1 2" key="1">
    <citation type="journal article" date="2016" name="Sci. Rep.">
        <title>Draft genome sequencing and secretome analysis of fungal phytopathogen Ascochyta rabiei provides insight into the necrotrophic effector repertoire.</title>
        <authorList>
            <person name="Verma S."/>
            <person name="Gazara R.K."/>
            <person name="Nizam S."/>
            <person name="Parween S."/>
            <person name="Chattopadhyay D."/>
            <person name="Verma P.K."/>
        </authorList>
    </citation>
    <scope>NUCLEOTIDE SEQUENCE [LARGE SCALE GENOMIC DNA]</scope>
    <source>
        <strain evidence="1 2">ArDII</strain>
    </source>
</reference>
<evidence type="ECO:0000313" key="2">
    <source>
        <dbReference type="Proteomes" id="UP000076837"/>
    </source>
</evidence>
<proteinExistence type="predicted"/>
<sequence length="170" mass="18393">MRISTLAFAGLAAAAPSSLVARKDGRPDYSGTYWDVTISTQSGRPGYSIRDLTTTFHRAGAEQTVPGSCHYSFVPQGTSAPAVTDRCDKGLTYTWNYTTLTMRQDVVVGNETIWFFATPTKIETTRKSDGTGGSSYTGTGRVELHHYCNDHGCSDVDGCVTIECQEGKTN</sequence>
<dbReference type="EMBL" id="JYNV01000295">
    <property type="protein sequence ID" value="KZM19378.1"/>
    <property type="molecule type" value="Genomic_DNA"/>
</dbReference>
<name>A0A162X6W1_DIDRA</name>
<dbReference type="AlphaFoldDB" id="A0A162X6W1"/>
<accession>A0A162X6W1</accession>
<evidence type="ECO:0000313" key="1">
    <source>
        <dbReference type="EMBL" id="KZM19378.1"/>
    </source>
</evidence>
<dbReference type="OrthoDB" id="3781357at2759"/>
<gene>
    <name evidence="1" type="ORF">ST47_g9525</name>
</gene>
<keyword evidence="2" id="KW-1185">Reference proteome</keyword>
<organism evidence="1 2">
    <name type="scientific">Didymella rabiei</name>
    <name type="common">Chickpea ascochyta blight fungus</name>
    <name type="synonym">Mycosphaerella rabiei</name>
    <dbReference type="NCBI Taxonomy" id="5454"/>
    <lineage>
        <taxon>Eukaryota</taxon>
        <taxon>Fungi</taxon>
        <taxon>Dikarya</taxon>
        <taxon>Ascomycota</taxon>
        <taxon>Pezizomycotina</taxon>
        <taxon>Dothideomycetes</taxon>
        <taxon>Pleosporomycetidae</taxon>
        <taxon>Pleosporales</taxon>
        <taxon>Pleosporineae</taxon>
        <taxon>Didymellaceae</taxon>
        <taxon>Ascochyta</taxon>
    </lineage>
</organism>
<comment type="caution">
    <text evidence="1">The sequence shown here is derived from an EMBL/GenBank/DDBJ whole genome shotgun (WGS) entry which is preliminary data.</text>
</comment>
<dbReference type="Proteomes" id="UP000076837">
    <property type="component" value="Unassembled WGS sequence"/>
</dbReference>